<protein>
    <recommendedName>
        <fullName evidence="4 14">Protoporphyrinogen IX oxidase</fullName>
        <shortName evidence="14">PPO</shortName>
        <ecNumber evidence="14 15">1.3.99.-</ecNumber>
    </recommendedName>
</protein>
<keyword evidence="6 14" id="KW-0349">Heme</keyword>
<dbReference type="GO" id="GO:0006782">
    <property type="term" value="P:protoporphyrinogen IX biosynthetic process"/>
    <property type="evidence" value="ECO:0007669"/>
    <property type="project" value="UniProtKB-UniRule"/>
</dbReference>
<dbReference type="EMBL" id="BSFI01000008">
    <property type="protein sequence ID" value="GLK68773.1"/>
    <property type="molecule type" value="Genomic_DNA"/>
</dbReference>
<keyword evidence="11 14" id="KW-0408">Iron</keyword>
<evidence type="ECO:0000256" key="9">
    <source>
        <dbReference type="ARBA" id="ARBA00022989"/>
    </source>
</evidence>
<comment type="catalytic activity">
    <reaction evidence="13 14 15">
        <text>protoporphyrinogen IX + 3 A = protoporphyrin IX + 3 AH2</text>
        <dbReference type="Rhea" id="RHEA:62000"/>
        <dbReference type="ChEBI" id="CHEBI:13193"/>
        <dbReference type="ChEBI" id="CHEBI:17499"/>
        <dbReference type="ChEBI" id="CHEBI:57306"/>
        <dbReference type="ChEBI" id="CHEBI:57307"/>
    </reaction>
</comment>
<evidence type="ECO:0000256" key="4">
    <source>
        <dbReference type="ARBA" id="ARBA00017504"/>
    </source>
</evidence>
<evidence type="ECO:0000256" key="7">
    <source>
        <dbReference type="ARBA" id="ARBA00022692"/>
    </source>
</evidence>
<keyword evidence="9 14" id="KW-1133">Transmembrane helix</keyword>
<evidence type="ECO:0000256" key="1">
    <source>
        <dbReference type="ARBA" id="ARBA00004651"/>
    </source>
</evidence>
<evidence type="ECO:0000256" key="10">
    <source>
        <dbReference type="ARBA" id="ARBA00023002"/>
    </source>
</evidence>
<comment type="cofactor">
    <cofactor evidence="14 15">
        <name>heme b</name>
        <dbReference type="ChEBI" id="CHEBI:60344"/>
    </cofactor>
    <text evidence="14 15">Binds 1 heme b (iron(II)-protoporphyrin IX) group per subunit.</text>
</comment>
<dbReference type="Pfam" id="PF03653">
    <property type="entry name" value="UPF0093"/>
    <property type="match status" value="1"/>
</dbReference>
<gene>
    <name evidence="16" type="ORF">GCM10008179_24110</name>
</gene>
<dbReference type="GO" id="GO:0070818">
    <property type="term" value="F:protoporphyrinogen oxidase activity"/>
    <property type="evidence" value="ECO:0007669"/>
    <property type="project" value="UniProtKB-UniRule"/>
</dbReference>
<keyword evidence="17" id="KW-1185">Reference proteome</keyword>
<reference evidence="16" key="2">
    <citation type="submission" date="2023-01" db="EMBL/GenBank/DDBJ databases">
        <authorList>
            <person name="Sun Q."/>
            <person name="Evtushenko L."/>
        </authorList>
    </citation>
    <scope>NUCLEOTIDE SEQUENCE</scope>
    <source>
        <strain evidence="16">VKM B-2347</strain>
    </source>
</reference>
<dbReference type="AlphaFoldDB" id="A0A9W6MW77"/>
<feature type="transmembrane region" description="Helical" evidence="14">
    <location>
        <begin position="79"/>
        <end position="100"/>
    </location>
</feature>
<keyword evidence="12 14" id="KW-0472">Membrane</keyword>
<dbReference type="PANTHER" id="PTHR40255">
    <property type="entry name" value="UPF0093 MEMBRANE PROTEIN SLR1790"/>
    <property type="match status" value="1"/>
</dbReference>
<dbReference type="HAMAP" id="MF_02239">
    <property type="entry name" value="HemJ"/>
    <property type="match status" value="1"/>
</dbReference>
<dbReference type="RefSeq" id="WP_271168991.1">
    <property type="nucleotide sequence ID" value="NZ_BSFI01000008.1"/>
</dbReference>
<dbReference type="NCBIfam" id="TIGR00701">
    <property type="entry name" value="protoporphyrinogen oxidase HemJ"/>
    <property type="match status" value="1"/>
</dbReference>
<comment type="caution">
    <text evidence="16">The sequence shown here is derived from an EMBL/GenBank/DDBJ whole genome shotgun (WGS) entry which is preliminary data.</text>
</comment>
<dbReference type="GO" id="GO:0005886">
    <property type="term" value="C:plasma membrane"/>
    <property type="evidence" value="ECO:0007669"/>
    <property type="project" value="UniProtKB-SubCell"/>
</dbReference>
<comment type="subunit">
    <text evidence="14">Homodimer.</text>
</comment>
<dbReference type="Proteomes" id="UP001143372">
    <property type="component" value="Unassembled WGS sequence"/>
</dbReference>
<dbReference type="InterPro" id="IPR005265">
    <property type="entry name" value="HemJ-like"/>
</dbReference>
<organism evidence="16 17">
    <name type="scientific">Hansschlegelia plantiphila</name>
    <dbReference type="NCBI Taxonomy" id="374655"/>
    <lineage>
        <taxon>Bacteria</taxon>
        <taxon>Pseudomonadati</taxon>
        <taxon>Pseudomonadota</taxon>
        <taxon>Alphaproteobacteria</taxon>
        <taxon>Hyphomicrobiales</taxon>
        <taxon>Methylopilaceae</taxon>
        <taxon>Hansschlegelia</taxon>
    </lineage>
</organism>
<name>A0A9W6MW77_9HYPH</name>
<feature type="transmembrane region" description="Helical" evidence="14">
    <location>
        <begin position="12"/>
        <end position="31"/>
    </location>
</feature>
<comment type="function">
    <text evidence="14 15">Catalyzes the oxidation of protoporphyrinogen IX to protoporphyrin IX.</text>
</comment>
<evidence type="ECO:0000256" key="12">
    <source>
        <dbReference type="ARBA" id="ARBA00023136"/>
    </source>
</evidence>
<evidence type="ECO:0000256" key="5">
    <source>
        <dbReference type="ARBA" id="ARBA00022475"/>
    </source>
</evidence>
<evidence type="ECO:0000313" key="17">
    <source>
        <dbReference type="Proteomes" id="UP001143372"/>
    </source>
</evidence>
<proteinExistence type="inferred from homology"/>
<evidence type="ECO:0000256" key="6">
    <source>
        <dbReference type="ARBA" id="ARBA00022617"/>
    </source>
</evidence>
<feature type="transmembrane region" description="Helical" evidence="14">
    <location>
        <begin position="52"/>
        <end position="73"/>
    </location>
</feature>
<sequence>MDPYLWIKTLHVVAVISWMAAMLYLPRLFVYHAGAAAGSELSETFKVMERRLLRGIATPAMIVSWIAGLLLVWKGGWMTAGWLHGKLLFVVILSGIHGMLARFTRDFANDRNRKTAKFYRVLNEVPAVLMLAIVALVIIKPF</sequence>
<accession>A0A9W6MW77</accession>
<evidence type="ECO:0000256" key="11">
    <source>
        <dbReference type="ARBA" id="ARBA00023004"/>
    </source>
</evidence>
<keyword evidence="8 14" id="KW-0479">Metal-binding</keyword>
<keyword evidence="7 14" id="KW-0812">Transmembrane</keyword>
<dbReference type="GO" id="GO:0046872">
    <property type="term" value="F:metal ion binding"/>
    <property type="evidence" value="ECO:0007669"/>
    <property type="project" value="UniProtKB-UniRule"/>
</dbReference>
<evidence type="ECO:0000256" key="13">
    <source>
        <dbReference type="ARBA" id="ARBA00048390"/>
    </source>
</evidence>
<comment type="similarity">
    <text evidence="3 14 15">Belongs to the HemJ family.</text>
</comment>
<comment type="subcellular location">
    <subcellularLocation>
        <location evidence="1 14">Cell membrane</location>
        <topology evidence="1 14">Multi-pass membrane protein</topology>
    </subcellularLocation>
</comment>
<keyword evidence="10 14" id="KW-0560">Oxidoreductase</keyword>
<feature type="transmembrane region" description="Helical" evidence="14">
    <location>
        <begin position="121"/>
        <end position="139"/>
    </location>
</feature>
<feature type="binding site" description="axial binding residue" evidence="14">
    <location>
        <position position="11"/>
    </location>
    <ligand>
        <name>heme</name>
        <dbReference type="ChEBI" id="CHEBI:30413"/>
    </ligand>
    <ligandPart>
        <name>Fe</name>
        <dbReference type="ChEBI" id="CHEBI:18248"/>
    </ligandPart>
</feature>
<evidence type="ECO:0000313" key="16">
    <source>
        <dbReference type="EMBL" id="GLK68773.1"/>
    </source>
</evidence>
<evidence type="ECO:0000256" key="14">
    <source>
        <dbReference type="HAMAP-Rule" id="MF_02239"/>
    </source>
</evidence>
<dbReference type="PANTHER" id="PTHR40255:SF1">
    <property type="entry name" value="PROTOPORPHYRINOGEN IX OXIDASE"/>
    <property type="match status" value="1"/>
</dbReference>
<keyword evidence="5 14" id="KW-1003">Cell membrane</keyword>
<evidence type="ECO:0000256" key="15">
    <source>
        <dbReference type="PIRNR" id="PIRNR004638"/>
    </source>
</evidence>
<comment type="pathway">
    <text evidence="2 14 15">Porphyrin-containing compound metabolism; protoporphyrin-IX biosynthesis; protoporphyrin-IX from protoporphyrinogen-IX: step 1/1.</text>
</comment>
<feature type="binding site" description="axial binding residue" evidence="14">
    <location>
        <position position="86"/>
    </location>
    <ligand>
        <name>heme</name>
        <dbReference type="ChEBI" id="CHEBI:30413"/>
    </ligand>
    <ligandPart>
        <name>Fe</name>
        <dbReference type="ChEBI" id="CHEBI:18248"/>
    </ligandPart>
</feature>
<evidence type="ECO:0000256" key="2">
    <source>
        <dbReference type="ARBA" id="ARBA00005073"/>
    </source>
</evidence>
<evidence type="ECO:0000256" key="8">
    <source>
        <dbReference type="ARBA" id="ARBA00022723"/>
    </source>
</evidence>
<reference evidence="16" key="1">
    <citation type="journal article" date="2014" name="Int. J. Syst. Evol. Microbiol.">
        <title>Complete genome sequence of Corynebacterium casei LMG S-19264T (=DSM 44701T), isolated from a smear-ripened cheese.</title>
        <authorList>
            <consortium name="US DOE Joint Genome Institute (JGI-PGF)"/>
            <person name="Walter F."/>
            <person name="Albersmeier A."/>
            <person name="Kalinowski J."/>
            <person name="Ruckert C."/>
        </authorList>
    </citation>
    <scope>NUCLEOTIDE SEQUENCE</scope>
    <source>
        <strain evidence="16">VKM B-2347</strain>
    </source>
</reference>
<dbReference type="EC" id="1.3.99.-" evidence="14 15"/>
<dbReference type="PIRSF" id="PIRSF004638">
    <property type="entry name" value="UCP004638"/>
    <property type="match status" value="1"/>
</dbReference>
<evidence type="ECO:0000256" key="3">
    <source>
        <dbReference type="ARBA" id="ARBA00006501"/>
    </source>
</evidence>